<dbReference type="Gene3D" id="3.20.80.10">
    <property type="entry name" value="Regulatory factor, effector binding domain"/>
    <property type="match status" value="1"/>
</dbReference>
<gene>
    <name evidence="3" type="ORF">H4K34_15190</name>
</gene>
<keyword evidence="1" id="KW-0472">Membrane</keyword>
<evidence type="ECO:0000259" key="2">
    <source>
        <dbReference type="SMART" id="SM00871"/>
    </source>
</evidence>
<dbReference type="EMBL" id="CP060139">
    <property type="protein sequence ID" value="QNR23704.1"/>
    <property type="molecule type" value="Genomic_DNA"/>
</dbReference>
<accession>A0A7H0VDA6</accession>
<keyword evidence="4" id="KW-1185">Reference proteome</keyword>
<dbReference type="SUPFAM" id="SSF55136">
    <property type="entry name" value="Probable bacterial effector-binding domain"/>
    <property type="match status" value="1"/>
</dbReference>
<dbReference type="InterPro" id="IPR011256">
    <property type="entry name" value="Reg_factor_effector_dom_sf"/>
</dbReference>
<dbReference type="Pfam" id="PF10604">
    <property type="entry name" value="Polyketide_cyc2"/>
    <property type="match status" value="1"/>
</dbReference>
<name>A0A7H0VDA6_9FLAO</name>
<dbReference type="KEGG" id="chyd:H4K34_15190"/>
<dbReference type="InterPro" id="IPR019587">
    <property type="entry name" value="Polyketide_cyclase/dehydratase"/>
</dbReference>
<dbReference type="SUPFAM" id="SSF55961">
    <property type="entry name" value="Bet v1-like"/>
    <property type="match status" value="1"/>
</dbReference>
<organism evidence="3 4">
    <name type="scientific">Croceimicrobium hydrocarbonivorans</name>
    <dbReference type="NCBI Taxonomy" id="2761580"/>
    <lineage>
        <taxon>Bacteria</taxon>
        <taxon>Pseudomonadati</taxon>
        <taxon>Bacteroidota</taxon>
        <taxon>Flavobacteriia</taxon>
        <taxon>Flavobacteriales</taxon>
        <taxon>Owenweeksiaceae</taxon>
        <taxon>Croceimicrobium</taxon>
    </lineage>
</organism>
<evidence type="ECO:0000313" key="3">
    <source>
        <dbReference type="EMBL" id="QNR23704.1"/>
    </source>
</evidence>
<feature type="domain" description="AraC effector-binding" evidence="2">
    <location>
        <begin position="181"/>
        <end position="338"/>
    </location>
</feature>
<keyword evidence="1" id="KW-1133">Transmembrane helix</keyword>
<proteinExistence type="predicted"/>
<dbReference type="Proteomes" id="UP000516305">
    <property type="component" value="Chromosome"/>
</dbReference>
<reference evidence="3 4" key="1">
    <citation type="submission" date="2020-08" db="EMBL/GenBank/DDBJ databases">
        <title>Croceimicrobium hydrocarbonivorans gen. nov., sp. nov., a novel marine bacterium isolated from a bacterial consortium that degrades polyethylene terephthalate.</title>
        <authorList>
            <person name="Liu R."/>
        </authorList>
    </citation>
    <scope>NUCLEOTIDE SEQUENCE [LARGE SCALE GENOMIC DNA]</scope>
    <source>
        <strain evidence="3 4">A20-9</strain>
    </source>
</reference>
<keyword evidence="1" id="KW-0812">Transmembrane</keyword>
<sequence>MRILKIVLFVLAGLVGLYLLISLFLPSNFDVHRTININGSKRAVFEQVNDFRNWEAWSPWLAGDSTMVFKYTDDTEGEGASYSWTSENSGNGNQQILSVSGMDSIQTQINFEGMDPAHGYWIFNEVANNRTEVTWGFHGELSFFSRIFGLLMDGQVGNSFETGLSNIKYIVESQKSEIVERPVNEVEKDSIVYFSVTESMDMAKMADEGSALFARNYGRILAYFGASADSIISGPPFAIYHEWDEETRRATIEFCIPAQTELESSDEVDKRILGSSKGLEINYYGPYELTGQAHVQIHEHAAMNDIELAPLALEFYVTDPQTEPDTSKWLTKVYYPIL</sequence>
<evidence type="ECO:0000256" key="1">
    <source>
        <dbReference type="SAM" id="Phobius"/>
    </source>
</evidence>
<dbReference type="SMART" id="SM00871">
    <property type="entry name" value="AraC_E_bind"/>
    <property type="match status" value="1"/>
</dbReference>
<dbReference type="RefSeq" id="WP_210758239.1">
    <property type="nucleotide sequence ID" value="NZ_CP060139.1"/>
</dbReference>
<protein>
    <submittedName>
        <fullName evidence="3">SRPBCC family protein</fullName>
    </submittedName>
</protein>
<dbReference type="InterPro" id="IPR023393">
    <property type="entry name" value="START-like_dom_sf"/>
</dbReference>
<dbReference type="AlphaFoldDB" id="A0A7H0VDA6"/>
<dbReference type="Gene3D" id="3.30.530.20">
    <property type="match status" value="1"/>
</dbReference>
<dbReference type="CDD" id="cd07818">
    <property type="entry name" value="SRPBCC_1"/>
    <property type="match status" value="1"/>
</dbReference>
<evidence type="ECO:0000313" key="4">
    <source>
        <dbReference type="Proteomes" id="UP000516305"/>
    </source>
</evidence>
<feature type="transmembrane region" description="Helical" evidence="1">
    <location>
        <begin position="7"/>
        <end position="25"/>
    </location>
</feature>
<dbReference type="InterPro" id="IPR010499">
    <property type="entry name" value="AraC_E-bd"/>
</dbReference>